<keyword evidence="4" id="KW-0812">Transmembrane</keyword>
<evidence type="ECO:0000256" key="4">
    <source>
        <dbReference type="ARBA" id="ARBA00022692"/>
    </source>
</evidence>
<evidence type="ECO:0000256" key="5">
    <source>
        <dbReference type="ARBA" id="ARBA00022729"/>
    </source>
</evidence>
<keyword evidence="7" id="KW-1133">Transmembrane helix</keyword>
<dbReference type="GO" id="GO:0005789">
    <property type="term" value="C:endoplasmic reticulum membrane"/>
    <property type="evidence" value="ECO:0007669"/>
    <property type="project" value="UniProtKB-SubCell"/>
</dbReference>
<keyword evidence="3 11" id="KW-0415">Karyogamy</keyword>
<evidence type="ECO:0000256" key="12">
    <source>
        <dbReference type="SAM" id="SignalP"/>
    </source>
</evidence>
<comment type="subcellular location">
    <subcellularLocation>
        <location evidence="11">Endoplasmic reticulum membrane</location>
    </subcellularLocation>
    <subcellularLocation>
        <location evidence="11">Nucleus membrane</location>
    </subcellularLocation>
</comment>
<dbReference type="InterPro" id="IPR007292">
    <property type="entry name" value="Nuclear_fusion_Kar5"/>
</dbReference>
<keyword evidence="14" id="KW-1185">Reference proteome</keyword>
<evidence type="ECO:0008006" key="15">
    <source>
        <dbReference type="Google" id="ProtNLM"/>
    </source>
</evidence>
<dbReference type="EMBL" id="KB468168">
    <property type="protein sequence ID" value="PCH44959.1"/>
    <property type="molecule type" value="Genomic_DNA"/>
</dbReference>
<keyword evidence="10 11" id="KW-0539">Nucleus</keyword>
<evidence type="ECO:0000256" key="7">
    <source>
        <dbReference type="ARBA" id="ARBA00022989"/>
    </source>
</evidence>
<name>A0A2H3K1A8_WOLCO</name>
<evidence type="ECO:0000313" key="14">
    <source>
        <dbReference type="Proteomes" id="UP000218811"/>
    </source>
</evidence>
<keyword evidence="9" id="KW-0325">Glycoprotein</keyword>
<dbReference type="OMA" id="RPDCFKR"/>
<dbReference type="OrthoDB" id="5311848at2759"/>
<organism evidence="13 14">
    <name type="scientific">Wolfiporia cocos (strain MD-104)</name>
    <name type="common">Brown rot fungus</name>
    <dbReference type="NCBI Taxonomy" id="742152"/>
    <lineage>
        <taxon>Eukaryota</taxon>
        <taxon>Fungi</taxon>
        <taxon>Dikarya</taxon>
        <taxon>Basidiomycota</taxon>
        <taxon>Agaricomycotina</taxon>
        <taxon>Agaricomycetes</taxon>
        <taxon>Polyporales</taxon>
        <taxon>Phaeolaceae</taxon>
        <taxon>Wolfiporia</taxon>
    </lineage>
</organism>
<evidence type="ECO:0000256" key="3">
    <source>
        <dbReference type="ARBA" id="ARBA00022459"/>
    </source>
</evidence>
<evidence type="ECO:0000256" key="9">
    <source>
        <dbReference type="ARBA" id="ARBA00023180"/>
    </source>
</evidence>
<feature type="chain" id="PRO_5013554486" description="Secreted protein" evidence="12">
    <location>
        <begin position="18"/>
        <end position="209"/>
    </location>
</feature>
<dbReference type="PANTHER" id="PTHR28012:SF1">
    <property type="entry name" value="NUCLEAR FUSION PROTEIN KAR5"/>
    <property type="match status" value="1"/>
</dbReference>
<dbReference type="GO" id="GO:0048288">
    <property type="term" value="P:nuclear membrane fusion involved in karyogamy"/>
    <property type="evidence" value="ECO:0007669"/>
    <property type="project" value="UniProtKB-UniRule"/>
</dbReference>
<gene>
    <name evidence="13" type="ORF">WOLCODRAFT_105932</name>
</gene>
<feature type="signal peptide" evidence="12">
    <location>
        <begin position="1"/>
        <end position="17"/>
    </location>
</feature>
<dbReference type="Pfam" id="PF04163">
    <property type="entry name" value="Tht1"/>
    <property type="match status" value="1"/>
</dbReference>
<evidence type="ECO:0000256" key="1">
    <source>
        <dbReference type="ARBA" id="ARBA00003389"/>
    </source>
</evidence>
<comment type="similarity">
    <text evidence="2 11">Belongs to the KAR5 family.</text>
</comment>
<evidence type="ECO:0000256" key="10">
    <source>
        <dbReference type="ARBA" id="ARBA00023242"/>
    </source>
</evidence>
<keyword evidence="6 11" id="KW-0256">Endoplasmic reticulum</keyword>
<keyword evidence="8" id="KW-0472">Membrane</keyword>
<sequence>MLPFSLLLLISPLYTCALSWSKSHALVEDAATLQYETRYDDDVAMIARNAESLQLYSRQPDCFRRAAGLIRAQCGELDVNEDERVRAAISMTLCELATAKHNQPPMECAAYAADSHSDEMVSPPQSHRICVEALSRSAQYWSSYSGYLREVSQLCYAFRRWNDIDTARDIYRNATLEKLTFLRILNEREKRMQERHESTDSLMQVPALE</sequence>
<proteinExistence type="inferred from homology"/>
<evidence type="ECO:0000256" key="6">
    <source>
        <dbReference type="ARBA" id="ARBA00022824"/>
    </source>
</evidence>
<evidence type="ECO:0000256" key="2">
    <source>
        <dbReference type="ARBA" id="ARBA00010473"/>
    </source>
</evidence>
<dbReference type="Proteomes" id="UP000218811">
    <property type="component" value="Unassembled WGS sequence"/>
</dbReference>
<comment type="function">
    <text evidence="1 11">Required for nuclear membrane fusion during karyogamy.</text>
</comment>
<dbReference type="GO" id="GO:0000742">
    <property type="term" value="P:karyogamy involved in conjugation with cellular fusion"/>
    <property type="evidence" value="ECO:0007669"/>
    <property type="project" value="UniProtKB-UniRule"/>
</dbReference>
<keyword evidence="5 11" id="KW-0732">Signal</keyword>
<reference evidence="13 14" key="1">
    <citation type="journal article" date="2012" name="Science">
        <title>The Paleozoic origin of enzymatic lignin decomposition reconstructed from 31 fungal genomes.</title>
        <authorList>
            <person name="Floudas D."/>
            <person name="Binder M."/>
            <person name="Riley R."/>
            <person name="Barry K."/>
            <person name="Blanchette R.A."/>
            <person name="Henrissat B."/>
            <person name="Martinez A.T."/>
            <person name="Otillar R."/>
            <person name="Spatafora J.W."/>
            <person name="Yadav J.S."/>
            <person name="Aerts A."/>
            <person name="Benoit I."/>
            <person name="Boyd A."/>
            <person name="Carlson A."/>
            <person name="Copeland A."/>
            <person name="Coutinho P.M."/>
            <person name="de Vries R.P."/>
            <person name="Ferreira P."/>
            <person name="Findley K."/>
            <person name="Foster B."/>
            <person name="Gaskell J."/>
            <person name="Glotzer D."/>
            <person name="Gorecki P."/>
            <person name="Heitman J."/>
            <person name="Hesse C."/>
            <person name="Hori C."/>
            <person name="Igarashi K."/>
            <person name="Jurgens J.A."/>
            <person name="Kallen N."/>
            <person name="Kersten P."/>
            <person name="Kohler A."/>
            <person name="Kuees U."/>
            <person name="Kumar T.K.A."/>
            <person name="Kuo A."/>
            <person name="LaButti K."/>
            <person name="Larrondo L.F."/>
            <person name="Lindquist E."/>
            <person name="Ling A."/>
            <person name="Lombard V."/>
            <person name="Lucas S."/>
            <person name="Lundell T."/>
            <person name="Martin R."/>
            <person name="McLaughlin D.J."/>
            <person name="Morgenstern I."/>
            <person name="Morin E."/>
            <person name="Murat C."/>
            <person name="Nagy L.G."/>
            <person name="Nolan M."/>
            <person name="Ohm R.A."/>
            <person name="Patyshakuliyeva A."/>
            <person name="Rokas A."/>
            <person name="Ruiz-Duenas F.J."/>
            <person name="Sabat G."/>
            <person name="Salamov A."/>
            <person name="Samejima M."/>
            <person name="Schmutz J."/>
            <person name="Slot J.C."/>
            <person name="St John F."/>
            <person name="Stenlid J."/>
            <person name="Sun H."/>
            <person name="Sun S."/>
            <person name="Syed K."/>
            <person name="Tsang A."/>
            <person name="Wiebenga A."/>
            <person name="Young D."/>
            <person name="Pisabarro A."/>
            <person name="Eastwood D.C."/>
            <person name="Martin F."/>
            <person name="Cullen D."/>
            <person name="Grigoriev I.V."/>
            <person name="Hibbett D.S."/>
        </authorList>
    </citation>
    <scope>NUCLEOTIDE SEQUENCE [LARGE SCALE GENOMIC DNA]</scope>
    <source>
        <strain evidence="13 14">MD-104</strain>
    </source>
</reference>
<accession>A0A2H3K1A8</accession>
<evidence type="ECO:0000256" key="8">
    <source>
        <dbReference type="ARBA" id="ARBA00023136"/>
    </source>
</evidence>
<dbReference type="AlphaFoldDB" id="A0A2H3K1A8"/>
<evidence type="ECO:0000313" key="13">
    <source>
        <dbReference type="EMBL" id="PCH44959.1"/>
    </source>
</evidence>
<evidence type="ECO:0000256" key="11">
    <source>
        <dbReference type="RuleBase" id="RU368082"/>
    </source>
</evidence>
<protein>
    <recommendedName>
        <fullName evidence="15">Secreted protein</fullName>
    </recommendedName>
</protein>
<dbReference type="GO" id="GO:0031965">
    <property type="term" value="C:nuclear membrane"/>
    <property type="evidence" value="ECO:0007669"/>
    <property type="project" value="UniProtKB-SubCell"/>
</dbReference>
<dbReference type="PANTHER" id="PTHR28012">
    <property type="entry name" value="NUCLEAR FUSION PROTEIN KAR5"/>
    <property type="match status" value="1"/>
</dbReference>